<dbReference type="Gene3D" id="1.10.840.10">
    <property type="entry name" value="Ras guanine-nucleotide exchange factors catalytic domain"/>
    <property type="match status" value="1"/>
</dbReference>
<protein>
    <recommendedName>
        <fullName evidence="3">Ras-GEF domain-containing protein</fullName>
    </recommendedName>
</protein>
<dbReference type="STRING" id="933852.A0A0C3AG74"/>
<dbReference type="Gene3D" id="1.20.870.10">
    <property type="entry name" value="Son of sevenless (SoS) protein Chain: S domain 1"/>
    <property type="match status" value="1"/>
</dbReference>
<dbReference type="PANTHER" id="PTHR23113:SF368">
    <property type="entry name" value="CELL DIVISION CONTROL PROTEIN 25"/>
    <property type="match status" value="1"/>
</dbReference>
<feature type="domain" description="Ras-GEF" evidence="3">
    <location>
        <begin position="135"/>
        <end position="367"/>
    </location>
</feature>
<dbReference type="EMBL" id="KN824334">
    <property type="protein sequence ID" value="KIM23625.1"/>
    <property type="molecule type" value="Genomic_DNA"/>
</dbReference>
<keyword evidence="5" id="KW-1185">Reference proteome</keyword>
<dbReference type="Pfam" id="PF00618">
    <property type="entry name" value="RasGEF_N"/>
    <property type="match status" value="1"/>
</dbReference>
<proteinExistence type="predicted"/>
<sequence>MITFKTFATIDLVFDLLIERYDIQPPKGLTPEQLFEWTRVKKTPIRLRSINIMRKLIDVLEEEDLHVLDRVKGFCNDVVANDPSRAGVARALLAIVTRVETKGIEMKRTIRATSDIPPPSILPRKWGKFKLLDVDPLEMARQLTIMESELFVKVQQNECITRSKESVSSDPDSIKSILTVASKLADWVAKSILSKHDTTKRAATIKYFINVAERCRYLHNYSSMAALIAGLNSPPVRRLERTWENVSARNTAILDDLEKTLDTAHNFQGYKVIISSLQSPCVPFLGVCLTVLTFIPHDGNDILTESGLINFQKCQKIADVIQEIEKFQMRPYNLTKLANVRAFIDESLALLDDVPDLWQLSLEREPAEKEYEKTARLLQESGFL</sequence>
<name>A0A0C3AG74_SERVB</name>
<organism evidence="4 5">
    <name type="scientific">Serendipita vermifera MAFF 305830</name>
    <dbReference type="NCBI Taxonomy" id="933852"/>
    <lineage>
        <taxon>Eukaryota</taxon>
        <taxon>Fungi</taxon>
        <taxon>Dikarya</taxon>
        <taxon>Basidiomycota</taxon>
        <taxon>Agaricomycotina</taxon>
        <taxon>Agaricomycetes</taxon>
        <taxon>Sebacinales</taxon>
        <taxon>Serendipitaceae</taxon>
        <taxon>Serendipita</taxon>
    </lineage>
</organism>
<dbReference type="Proteomes" id="UP000054097">
    <property type="component" value="Unassembled WGS sequence"/>
</dbReference>
<dbReference type="GO" id="GO:0005085">
    <property type="term" value="F:guanyl-nucleotide exchange factor activity"/>
    <property type="evidence" value="ECO:0007669"/>
    <property type="project" value="UniProtKB-KW"/>
</dbReference>
<dbReference type="GO" id="GO:0007265">
    <property type="term" value="P:Ras protein signal transduction"/>
    <property type="evidence" value="ECO:0007669"/>
    <property type="project" value="TreeGrafter"/>
</dbReference>
<dbReference type="AlphaFoldDB" id="A0A0C3AG74"/>
<dbReference type="InterPro" id="IPR000651">
    <property type="entry name" value="Ras-like_Gua-exchang_fac_N"/>
</dbReference>
<reference evidence="5" key="2">
    <citation type="submission" date="2015-01" db="EMBL/GenBank/DDBJ databases">
        <title>Evolutionary Origins and Diversification of the Mycorrhizal Mutualists.</title>
        <authorList>
            <consortium name="DOE Joint Genome Institute"/>
            <consortium name="Mycorrhizal Genomics Consortium"/>
            <person name="Kohler A."/>
            <person name="Kuo A."/>
            <person name="Nagy L.G."/>
            <person name="Floudas D."/>
            <person name="Copeland A."/>
            <person name="Barry K.W."/>
            <person name="Cichocki N."/>
            <person name="Veneault-Fourrey C."/>
            <person name="LaButti K."/>
            <person name="Lindquist E.A."/>
            <person name="Lipzen A."/>
            <person name="Lundell T."/>
            <person name="Morin E."/>
            <person name="Murat C."/>
            <person name="Riley R."/>
            <person name="Ohm R."/>
            <person name="Sun H."/>
            <person name="Tunlid A."/>
            <person name="Henrissat B."/>
            <person name="Grigoriev I.V."/>
            <person name="Hibbett D.S."/>
            <person name="Martin F."/>
        </authorList>
    </citation>
    <scope>NUCLEOTIDE SEQUENCE [LARGE SCALE GENOMIC DNA]</scope>
    <source>
        <strain evidence="5">MAFF 305830</strain>
    </source>
</reference>
<dbReference type="SMART" id="SM00147">
    <property type="entry name" value="RasGEF"/>
    <property type="match status" value="1"/>
</dbReference>
<dbReference type="SUPFAM" id="SSF48366">
    <property type="entry name" value="Ras GEF"/>
    <property type="match status" value="1"/>
</dbReference>
<gene>
    <name evidence="4" type="ORF">M408DRAFT_252373</name>
</gene>
<dbReference type="InterPro" id="IPR008937">
    <property type="entry name" value="Ras-like_GEF"/>
</dbReference>
<evidence type="ECO:0000256" key="2">
    <source>
        <dbReference type="PROSITE-ProRule" id="PRU00168"/>
    </source>
</evidence>
<reference evidence="4 5" key="1">
    <citation type="submission" date="2014-04" db="EMBL/GenBank/DDBJ databases">
        <authorList>
            <consortium name="DOE Joint Genome Institute"/>
            <person name="Kuo A."/>
            <person name="Zuccaro A."/>
            <person name="Kohler A."/>
            <person name="Nagy L.G."/>
            <person name="Floudas D."/>
            <person name="Copeland A."/>
            <person name="Barry K.W."/>
            <person name="Cichocki N."/>
            <person name="Veneault-Fourrey C."/>
            <person name="LaButti K."/>
            <person name="Lindquist E.A."/>
            <person name="Lipzen A."/>
            <person name="Lundell T."/>
            <person name="Morin E."/>
            <person name="Murat C."/>
            <person name="Sun H."/>
            <person name="Tunlid A."/>
            <person name="Henrissat B."/>
            <person name="Grigoriev I.V."/>
            <person name="Hibbett D.S."/>
            <person name="Martin F."/>
            <person name="Nordberg H.P."/>
            <person name="Cantor M.N."/>
            <person name="Hua S.X."/>
        </authorList>
    </citation>
    <scope>NUCLEOTIDE SEQUENCE [LARGE SCALE GENOMIC DNA]</scope>
    <source>
        <strain evidence="4 5">MAFF 305830</strain>
    </source>
</reference>
<dbReference type="CDD" id="cd00155">
    <property type="entry name" value="RasGEF"/>
    <property type="match status" value="1"/>
</dbReference>
<dbReference type="InterPro" id="IPR001895">
    <property type="entry name" value="RASGEF_cat_dom"/>
</dbReference>
<evidence type="ECO:0000259" key="3">
    <source>
        <dbReference type="PROSITE" id="PS50009"/>
    </source>
</evidence>
<dbReference type="PROSITE" id="PS50009">
    <property type="entry name" value="RASGEF_CAT"/>
    <property type="match status" value="1"/>
</dbReference>
<dbReference type="Pfam" id="PF00617">
    <property type="entry name" value="RasGEF"/>
    <property type="match status" value="1"/>
</dbReference>
<dbReference type="PANTHER" id="PTHR23113">
    <property type="entry name" value="GUANINE NUCLEOTIDE EXCHANGE FACTOR"/>
    <property type="match status" value="1"/>
</dbReference>
<dbReference type="CDD" id="cd06224">
    <property type="entry name" value="REM"/>
    <property type="match status" value="1"/>
</dbReference>
<dbReference type="HOGENOM" id="CLU_002632_2_1_1"/>
<evidence type="ECO:0000313" key="5">
    <source>
        <dbReference type="Proteomes" id="UP000054097"/>
    </source>
</evidence>
<evidence type="ECO:0000313" key="4">
    <source>
        <dbReference type="EMBL" id="KIM23625.1"/>
    </source>
</evidence>
<keyword evidence="1 2" id="KW-0344">Guanine-nucleotide releasing factor</keyword>
<accession>A0A0C3AG74</accession>
<dbReference type="InterPro" id="IPR036964">
    <property type="entry name" value="RASGEF_cat_dom_sf"/>
</dbReference>
<dbReference type="OrthoDB" id="546434at2759"/>
<dbReference type="InterPro" id="IPR023578">
    <property type="entry name" value="Ras_GEF_dom_sf"/>
</dbReference>
<evidence type="ECO:0000256" key="1">
    <source>
        <dbReference type="ARBA" id="ARBA00022658"/>
    </source>
</evidence>
<dbReference type="GO" id="GO:0005886">
    <property type="term" value="C:plasma membrane"/>
    <property type="evidence" value="ECO:0007669"/>
    <property type="project" value="TreeGrafter"/>
</dbReference>